<protein>
    <submittedName>
        <fullName evidence="2">Uncharacterized protein</fullName>
    </submittedName>
</protein>
<dbReference type="EMBL" id="AP025516">
    <property type="protein sequence ID" value="BDD88127.1"/>
    <property type="molecule type" value="Genomic_DNA"/>
</dbReference>
<organism evidence="2 3">
    <name type="scientific">Desulfofustis limnaeus</name>
    <dbReference type="NCBI Taxonomy" id="2740163"/>
    <lineage>
        <taxon>Bacteria</taxon>
        <taxon>Pseudomonadati</taxon>
        <taxon>Thermodesulfobacteriota</taxon>
        <taxon>Desulfobulbia</taxon>
        <taxon>Desulfobulbales</taxon>
        <taxon>Desulfocapsaceae</taxon>
        <taxon>Desulfofustis</taxon>
    </lineage>
</organism>
<feature type="compositionally biased region" description="Polar residues" evidence="1">
    <location>
        <begin position="1"/>
        <end position="10"/>
    </location>
</feature>
<name>A0ABM7WB04_9BACT</name>
<sequence>MLSTRKVSGQNKRRTAKTGPCAVDEKRDCPLTFLSQEAQRTKRLLEPEPQAGSEPTNFTQFIEFVKGRTNFDE</sequence>
<evidence type="ECO:0000313" key="3">
    <source>
        <dbReference type="Proteomes" id="UP000830055"/>
    </source>
</evidence>
<feature type="region of interest" description="Disordered" evidence="1">
    <location>
        <begin position="1"/>
        <end position="22"/>
    </location>
</feature>
<evidence type="ECO:0000256" key="1">
    <source>
        <dbReference type="SAM" id="MobiDB-lite"/>
    </source>
</evidence>
<accession>A0ABM7WB04</accession>
<proteinExistence type="predicted"/>
<reference evidence="2 3" key="1">
    <citation type="submission" date="2022-01" db="EMBL/GenBank/DDBJ databases">
        <title>Desulfofustis limnae sp. nov., a novel mesophilic sulfate-reducing bacterium isolated from marsh soil.</title>
        <authorList>
            <person name="Watanabe M."/>
            <person name="Takahashi A."/>
            <person name="Kojima H."/>
            <person name="Fukui M."/>
        </authorList>
    </citation>
    <scope>NUCLEOTIDE SEQUENCE [LARGE SCALE GENOMIC DNA]</scope>
    <source>
        <strain evidence="2 3">PPLL</strain>
    </source>
</reference>
<dbReference type="Proteomes" id="UP000830055">
    <property type="component" value="Chromosome"/>
</dbReference>
<keyword evidence="3" id="KW-1185">Reference proteome</keyword>
<gene>
    <name evidence="2" type="ORF">DPPLL_24920</name>
</gene>
<evidence type="ECO:0000313" key="2">
    <source>
        <dbReference type="EMBL" id="BDD88127.1"/>
    </source>
</evidence>